<dbReference type="PANTHER" id="PTHR33064:SF37">
    <property type="entry name" value="RIBONUCLEASE H"/>
    <property type="match status" value="1"/>
</dbReference>
<protein>
    <recommendedName>
        <fullName evidence="1">RNA-directed DNA polymerase</fullName>
        <ecNumber evidence="1">2.7.7.49</ecNumber>
    </recommendedName>
</protein>
<dbReference type="AlphaFoldDB" id="A0A4C1YUC4"/>
<dbReference type="FunFam" id="2.40.70.10:FF:000130">
    <property type="entry name" value="Retrovirus-related Pol polyprotein from transposon opus-like Protein"/>
    <property type="match status" value="1"/>
</dbReference>
<gene>
    <name evidence="3" type="ORF">EVAR_66280_1</name>
</gene>
<comment type="caution">
    <text evidence="3">The sequence shown here is derived from an EMBL/GenBank/DDBJ whole genome shotgun (WGS) entry which is preliminary data.</text>
</comment>
<evidence type="ECO:0000313" key="4">
    <source>
        <dbReference type="Proteomes" id="UP000299102"/>
    </source>
</evidence>
<reference evidence="3 4" key="1">
    <citation type="journal article" date="2019" name="Commun. Biol.">
        <title>The bagworm genome reveals a unique fibroin gene that provides high tensile strength.</title>
        <authorList>
            <person name="Kono N."/>
            <person name="Nakamura H."/>
            <person name="Ohtoshi R."/>
            <person name="Tomita M."/>
            <person name="Numata K."/>
            <person name="Arakawa K."/>
        </authorList>
    </citation>
    <scope>NUCLEOTIDE SEQUENCE [LARGE SCALE GENOMIC DNA]</scope>
</reference>
<dbReference type="FunFam" id="3.30.70.270:FF:000020">
    <property type="entry name" value="Transposon Tf2-6 polyprotein-like Protein"/>
    <property type="match status" value="1"/>
</dbReference>
<dbReference type="Gene3D" id="2.40.70.10">
    <property type="entry name" value="Acid Proteases"/>
    <property type="match status" value="1"/>
</dbReference>
<organism evidence="3 4">
    <name type="scientific">Eumeta variegata</name>
    <name type="common">Bagworm moth</name>
    <name type="synonym">Eumeta japonica</name>
    <dbReference type="NCBI Taxonomy" id="151549"/>
    <lineage>
        <taxon>Eukaryota</taxon>
        <taxon>Metazoa</taxon>
        <taxon>Ecdysozoa</taxon>
        <taxon>Arthropoda</taxon>
        <taxon>Hexapoda</taxon>
        <taxon>Insecta</taxon>
        <taxon>Pterygota</taxon>
        <taxon>Neoptera</taxon>
        <taxon>Endopterygota</taxon>
        <taxon>Lepidoptera</taxon>
        <taxon>Glossata</taxon>
        <taxon>Ditrysia</taxon>
        <taxon>Tineoidea</taxon>
        <taxon>Psychidae</taxon>
        <taxon>Oiketicinae</taxon>
        <taxon>Eumeta</taxon>
    </lineage>
</organism>
<evidence type="ECO:0000256" key="1">
    <source>
        <dbReference type="ARBA" id="ARBA00012493"/>
    </source>
</evidence>
<dbReference type="Gene3D" id="3.30.70.270">
    <property type="match status" value="1"/>
</dbReference>
<dbReference type="InterPro" id="IPR043502">
    <property type="entry name" value="DNA/RNA_pol_sf"/>
</dbReference>
<feature type="domain" description="Reverse transcriptase/retrotransposon-derived protein RNase H-like" evidence="2">
    <location>
        <begin position="252"/>
        <end position="343"/>
    </location>
</feature>
<sequence length="388" mass="44423">MRLQGEKHTAQSLMAADGCPNAPDRLFVADRRTKMQFLVDTGSEIYILPRSAVQQQRTKTTYHLSAANRTTINTYGYINQELDLSLRQDYPWRFVVADVTKPIIEADFLQFYNLMVDIRNRRIIDNTTTLSTLGLEAISSSISSVKILLSDPRYNKLLAKYPNITRPSGIDNVTLLGYSISAKGTKLLEQKLDSIKNFPTPKTAKELRRFLGMINFYRRFIPVAARIQVPLNALFTGLIKNSHPVNIIGETLKAFDTCKDSLGHAFLLAHPDYNMKLSFITDDSDTSLGALLQQYKDRAWEFLAFYSHKLNPAQQDYSPYARELLAICEAIKYFRHMLEVRDFLTYTDNKPHAHPHNTTILTSYLNFLRISRIERPNNVVDFLKLANT</sequence>
<keyword evidence="4" id="KW-1185">Reference proteome</keyword>
<name>A0A4C1YUC4_EUMVA</name>
<dbReference type="OrthoDB" id="41323at2759"/>
<dbReference type="EC" id="2.7.7.49" evidence="1"/>
<evidence type="ECO:0000313" key="3">
    <source>
        <dbReference type="EMBL" id="GBP78249.1"/>
    </source>
</evidence>
<dbReference type="InterPro" id="IPR041577">
    <property type="entry name" value="RT_RNaseH_2"/>
</dbReference>
<evidence type="ECO:0000259" key="2">
    <source>
        <dbReference type="Pfam" id="PF17919"/>
    </source>
</evidence>
<dbReference type="InterPro" id="IPR043128">
    <property type="entry name" value="Rev_trsase/Diguanyl_cyclase"/>
</dbReference>
<dbReference type="EMBL" id="BGZK01001363">
    <property type="protein sequence ID" value="GBP78249.1"/>
    <property type="molecule type" value="Genomic_DNA"/>
</dbReference>
<dbReference type="InterPro" id="IPR021109">
    <property type="entry name" value="Peptidase_aspartic_dom_sf"/>
</dbReference>
<dbReference type="Pfam" id="PF17919">
    <property type="entry name" value="RT_RNaseH_2"/>
    <property type="match status" value="1"/>
</dbReference>
<accession>A0A4C1YUC4</accession>
<dbReference type="PANTHER" id="PTHR33064">
    <property type="entry name" value="POL PROTEIN"/>
    <property type="match status" value="1"/>
</dbReference>
<dbReference type="SUPFAM" id="SSF56672">
    <property type="entry name" value="DNA/RNA polymerases"/>
    <property type="match status" value="1"/>
</dbReference>
<dbReference type="Proteomes" id="UP000299102">
    <property type="component" value="Unassembled WGS sequence"/>
</dbReference>
<dbReference type="InterPro" id="IPR051320">
    <property type="entry name" value="Viral_Replic_Matur_Polypro"/>
</dbReference>
<dbReference type="SUPFAM" id="SSF50630">
    <property type="entry name" value="Acid proteases"/>
    <property type="match status" value="1"/>
</dbReference>
<proteinExistence type="predicted"/>
<dbReference type="GO" id="GO:0003964">
    <property type="term" value="F:RNA-directed DNA polymerase activity"/>
    <property type="evidence" value="ECO:0007669"/>
    <property type="project" value="UniProtKB-EC"/>
</dbReference>
<dbReference type="STRING" id="151549.A0A4C1YUC4"/>